<reference evidence="2" key="1">
    <citation type="journal article" date="2023" name="IScience">
        <title>Live-bearing cockroach genome reveals convergent evolutionary mechanisms linked to viviparity in insects and beyond.</title>
        <authorList>
            <person name="Fouks B."/>
            <person name="Harrison M.C."/>
            <person name="Mikhailova A.A."/>
            <person name="Marchal E."/>
            <person name="English S."/>
            <person name="Carruthers M."/>
            <person name="Jennings E.C."/>
            <person name="Chiamaka E.L."/>
            <person name="Frigard R.A."/>
            <person name="Pippel M."/>
            <person name="Attardo G.M."/>
            <person name="Benoit J.B."/>
            <person name="Bornberg-Bauer E."/>
            <person name="Tobe S.S."/>
        </authorList>
    </citation>
    <scope>NUCLEOTIDE SEQUENCE</scope>
    <source>
        <strain evidence="2">Stay&amp;Tobe</strain>
    </source>
</reference>
<sequence length="282" mass="32612">NNNCNRVEESDCLHRPNAQNKYMRPLTTQNTKDCVHYTTGTGIPVMMHDIFLLKFAKRKHFLTLITKSLTALNKEEFDRKDMLHHVKTFYLQLTKGCYGDIRITDATVIFTQYGSLEFDSYIWTDTMMPLLRGVTELILGERQIAIIYISRMFDTEGALRKVRALNMLPVIQPPITILRIVLALLLHFVSIVYYNYIQNFYLYLGALFLLRSPTSLNDQVLMGNDTTGPHRQVTAEHHMCPEMTESAPHILETCQEVLKVHRKKQSSEVMGQNELQLSLEKV</sequence>
<accession>A0AAD8A7E7</accession>
<dbReference type="AlphaFoldDB" id="A0AAD8A7E7"/>
<comment type="caution">
    <text evidence="2">The sequence shown here is derived from an EMBL/GenBank/DDBJ whole genome shotgun (WGS) entry which is preliminary data.</text>
</comment>
<protein>
    <submittedName>
        <fullName evidence="2">Uncharacterized protein</fullName>
    </submittedName>
</protein>
<dbReference type="Proteomes" id="UP001233999">
    <property type="component" value="Unassembled WGS sequence"/>
</dbReference>
<dbReference type="EMBL" id="JASPKZ010003090">
    <property type="protein sequence ID" value="KAJ9593884.1"/>
    <property type="molecule type" value="Genomic_DNA"/>
</dbReference>
<proteinExistence type="predicted"/>
<keyword evidence="3" id="KW-1185">Reference proteome</keyword>
<feature type="transmembrane region" description="Helical" evidence="1">
    <location>
        <begin position="177"/>
        <end position="196"/>
    </location>
</feature>
<feature type="non-terminal residue" evidence="2">
    <location>
        <position position="282"/>
    </location>
</feature>
<evidence type="ECO:0000256" key="1">
    <source>
        <dbReference type="SAM" id="Phobius"/>
    </source>
</evidence>
<keyword evidence="1" id="KW-0812">Transmembrane</keyword>
<name>A0AAD8A7E7_DIPPU</name>
<feature type="non-terminal residue" evidence="2">
    <location>
        <position position="1"/>
    </location>
</feature>
<evidence type="ECO:0000313" key="3">
    <source>
        <dbReference type="Proteomes" id="UP001233999"/>
    </source>
</evidence>
<keyword evidence="1" id="KW-1133">Transmembrane helix</keyword>
<gene>
    <name evidence="2" type="ORF">L9F63_014693</name>
</gene>
<keyword evidence="1" id="KW-0472">Membrane</keyword>
<evidence type="ECO:0000313" key="2">
    <source>
        <dbReference type="EMBL" id="KAJ9593884.1"/>
    </source>
</evidence>
<reference evidence="2" key="2">
    <citation type="submission" date="2023-05" db="EMBL/GenBank/DDBJ databases">
        <authorList>
            <person name="Fouks B."/>
        </authorList>
    </citation>
    <scope>NUCLEOTIDE SEQUENCE</scope>
    <source>
        <strain evidence="2">Stay&amp;Tobe</strain>
        <tissue evidence="2">Testes</tissue>
    </source>
</reference>
<organism evidence="2 3">
    <name type="scientific">Diploptera punctata</name>
    <name type="common">Pacific beetle cockroach</name>
    <dbReference type="NCBI Taxonomy" id="6984"/>
    <lineage>
        <taxon>Eukaryota</taxon>
        <taxon>Metazoa</taxon>
        <taxon>Ecdysozoa</taxon>
        <taxon>Arthropoda</taxon>
        <taxon>Hexapoda</taxon>
        <taxon>Insecta</taxon>
        <taxon>Pterygota</taxon>
        <taxon>Neoptera</taxon>
        <taxon>Polyneoptera</taxon>
        <taxon>Dictyoptera</taxon>
        <taxon>Blattodea</taxon>
        <taxon>Blaberoidea</taxon>
        <taxon>Blaberidae</taxon>
        <taxon>Diplopterinae</taxon>
        <taxon>Diploptera</taxon>
    </lineage>
</organism>